<evidence type="ECO:0000256" key="2">
    <source>
        <dbReference type="ARBA" id="ARBA00022741"/>
    </source>
</evidence>
<feature type="compositionally biased region" description="Polar residues" evidence="4">
    <location>
        <begin position="1"/>
        <end position="11"/>
    </location>
</feature>
<dbReference type="EMBL" id="FMZZ01000001">
    <property type="protein sequence ID" value="SDC21380.1"/>
    <property type="molecule type" value="Genomic_DNA"/>
</dbReference>
<evidence type="ECO:0000256" key="3">
    <source>
        <dbReference type="ARBA" id="ARBA00022840"/>
    </source>
</evidence>
<sequence>MTEQPTPTSAPVQRPAAEPTADVTEERAPETAGAHAAGEPAGPLPVLVAVDGSESAARALRWAAAEADRRGAWLRVITVYPWPITGYPGGLVTGGELHRGLRSQAEDTLHAALAAVRDQAPGLTVRGEVRSGDVTPILVAASREAALTVLGSRGLGGFSGLLLGSTASAVIAHGHNPVVVVRGEGPVPASGKIVVGVDGGPGDEAVLAFAFEHAVETGAGVVAAHAWSDSLLDAAYTAGYAALDWGVLAQEARDLLTEALAPWRAKYPDVPVEPVVARSRPARLLLEQAADAALVVVGSRGRGGFTGLVLGSVSQALTRHAPCPVAVVRVDRRD</sequence>
<keyword evidence="7" id="KW-1185">Reference proteome</keyword>
<dbReference type="OrthoDB" id="3404132at2"/>
<dbReference type="SUPFAM" id="SSF52402">
    <property type="entry name" value="Adenine nucleotide alpha hydrolases-like"/>
    <property type="match status" value="2"/>
</dbReference>
<dbReference type="PANTHER" id="PTHR46268:SF27">
    <property type="entry name" value="UNIVERSAL STRESS PROTEIN RV2623"/>
    <property type="match status" value="1"/>
</dbReference>
<comment type="similarity">
    <text evidence="1">Belongs to the universal stress protein A family.</text>
</comment>
<feature type="domain" description="UspA" evidence="5">
    <location>
        <begin position="46"/>
        <end position="182"/>
    </location>
</feature>
<feature type="compositionally biased region" description="Low complexity" evidence="4">
    <location>
        <begin position="30"/>
        <end position="41"/>
    </location>
</feature>
<dbReference type="AlphaFoldDB" id="A0A1G6JRK7"/>
<dbReference type="InterPro" id="IPR014729">
    <property type="entry name" value="Rossmann-like_a/b/a_fold"/>
</dbReference>
<evidence type="ECO:0000256" key="1">
    <source>
        <dbReference type="ARBA" id="ARBA00008791"/>
    </source>
</evidence>
<gene>
    <name evidence="6" type="ORF">SAMN05216174_101529</name>
</gene>
<evidence type="ECO:0000313" key="7">
    <source>
        <dbReference type="Proteomes" id="UP000199501"/>
    </source>
</evidence>
<dbReference type="STRING" id="1271860.SAMN05216174_101529"/>
<dbReference type="Gene3D" id="3.40.50.620">
    <property type="entry name" value="HUPs"/>
    <property type="match status" value="2"/>
</dbReference>
<organism evidence="6 7">
    <name type="scientific">Actinokineospora iranica</name>
    <dbReference type="NCBI Taxonomy" id="1271860"/>
    <lineage>
        <taxon>Bacteria</taxon>
        <taxon>Bacillati</taxon>
        <taxon>Actinomycetota</taxon>
        <taxon>Actinomycetes</taxon>
        <taxon>Pseudonocardiales</taxon>
        <taxon>Pseudonocardiaceae</taxon>
        <taxon>Actinokineospora</taxon>
    </lineage>
</organism>
<proteinExistence type="inferred from homology"/>
<name>A0A1G6JRK7_9PSEU</name>
<dbReference type="Proteomes" id="UP000199501">
    <property type="component" value="Unassembled WGS sequence"/>
</dbReference>
<dbReference type="RefSeq" id="WP_091447789.1">
    <property type="nucleotide sequence ID" value="NZ_FMZZ01000001.1"/>
</dbReference>
<accession>A0A1G6JRK7</accession>
<protein>
    <submittedName>
        <fullName evidence="6">Nucleotide-binding universal stress protein, UspA family</fullName>
    </submittedName>
</protein>
<evidence type="ECO:0000313" key="6">
    <source>
        <dbReference type="EMBL" id="SDC21380.1"/>
    </source>
</evidence>
<dbReference type="InterPro" id="IPR006015">
    <property type="entry name" value="Universal_stress_UspA"/>
</dbReference>
<dbReference type="PRINTS" id="PR01438">
    <property type="entry name" value="UNVRSLSTRESS"/>
</dbReference>
<feature type="domain" description="UspA" evidence="5">
    <location>
        <begin position="192"/>
        <end position="329"/>
    </location>
</feature>
<dbReference type="GO" id="GO:0005524">
    <property type="term" value="F:ATP binding"/>
    <property type="evidence" value="ECO:0007669"/>
    <property type="project" value="UniProtKB-KW"/>
</dbReference>
<dbReference type="PANTHER" id="PTHR46268">
    <property type="entry name" value="STRESS RESPONSE PROTEIN NHAX"/>
    <property type="match status" value="1"/>
</dbReference>
<keyword evidence="2" id="KW-0547">Nucleotide-binding</keyword>
<feature type="region of interest" description="Disordered" evidence="4">
    <location>
        <begin position="1"/>
        <end position="41"/>
    </location>
</feature>
<dbReference type="Pfam" id="PF00582">
    <property type="entry name" value="Usp"/>
    <property type="match status" value="2"/>
</dbReference>
<evidence type="ECO:0000256" key="4">
    <source>
        <dbReference type="SAM" id="MobiDB-lite"/>
    </source>
</evidence>
<reference evidence="7" key="1">
    <citation type="submission" date="2016-10" db="EMBL/GenBank/DDBJ databases">
        <authorList>
            <person name="Varghese N."/>
            <person name="Submissions S."/>
        </authorList>
    </citation>
    <scope>NUCLEOTIDE SEQUENCE [LARGE SCALE GENOMIC DNA]</scope>
    <source>
        <strain evidence="7">IBRC-M 10403</strain>
    </source>
</reference>
<dbReference type="InterPro" id="IPR006016">
    <property type="entry name" value="UspA"/>
</dbReference>
<keyword evidence="3" id="KW-0067">ATP-binding</keyword>
<evidence type="ECO:0000259" key="5">
    <source>
        <dbReference type="Pfam" id="PF00582"/>
    </source>
</evidence>